<dbReference type="Proteomes" id="UP000694701">
    <property type="component" value="Unplaced"/>
</dbReference>
<keyword evidence="1" id="KW-0732">Signal</keyword>
<dbReference type="PROSITE" id="PS50835">
    <property type="entry name" value="IG_LIKE"/>
    <property type="match status" value="1"/>
</dbReference>
<dbReference type="InterPro" id="IPR013783">
    <property type="entry name" value="Ig-like_fold"/>
</dbReference>
<dbReference type="PANTHER" id="PTHR11481:SF64">
    <property type="entry name" value="FC RECEPTOR-LIKE PROTEIN 4"/>
    <property type="match status" value="1"/>
</dbReference>
<dbReference type="InterPro" id="IPR003599">
    <property type="entry name" value="Ig_sub"/>
</dbReference>
<reference evidence="4" key="1">
    <citation type="submission" date="2025-08" db="UniProtKB">
        <authorList>
            <consortium name="Ensembl"/>
        </authorList>
    </citation>
    <scope>IDENTIFICATION</scope>
</reference>
<protein>
    <recommendedName>
        <fullName evidence="3">Ig-like domain-containing protein</fullName>
    </recommendedName>
</protein>
<keyword evidence="2" id="KW-1015">Disulfide bond</keyword>
<feature type="domain" description="Ig-like" evidence="3">
    <location>
        <begin position="22"/>
        <end position="96"/>
    </location>
</feature>
<evidence type="ECO:0000256" key="1">
    <source>
        <dbReference type="ARBA" id="ARBA00022729"/>
    </source>
</evidence>
<dbReference type="SUPFAM" id="SSF48726">
    <property type="entry name" value="Immunoglobulin"/>
    <property type="match status" value="2"/>
</dbReference>
<dbReference type="Pfam" id="PF13895">
    <property type="entry name" value="Ig_2"/>
    <property type="match status" value="1"/>
</dbReference>
<dbReference type="GO" id="GO:0004888">
    <property type="term" value="F:transmembrane signaling receptor activity"/>
    <property type="evidence" value="ECO:0007669"/>
    <property type="project" value="TreeGrafter"/>
</dbReference>
<dbReference type="AlphaFoldDB" id="A0A8C2IVG8"/>
<name>A0A8C2IVG8_CYPCA</name>
<dbReference type="GO" id="GO:0006955">
    <property type="term" value="P:immune response"/>
    <property type="evidence" value="ECO:0007669"/>
    <property type="project" value="TreeGrafter"/>
</dbReference>
<evidence type="ECO:0000259" key="3">
    <source>
        <dbReference type="PROSITE" id="PS50835"/>
    </source>
</evidence>
<proteinExistence type="predicted"/>
<evidence type="ECO:0000256" key="2">
    <source>
        <dbReference type="ARBA" id="ARBA00023157"/>
    </source>
</evidence>
<dbReference type="Ensembl" id="ENSCCRT00020092807.1">
    <property type="protein sequence ID" value="ENSCCRP00020084826.1"/>
    <property type="gene ID" value="ENSCCRG00020039076.1"/>
</dbReference>
<organism evidence="4 5">
    <name type="scientific">Cyprinus carpio</name>
    <name type="common">Common carp</name>
    <dbReference type="NCBI Taxonomy" id="7962"/>
    <lineage>
        <taxon>Eukaryota</taxon>
        <taxon>Metazoa</taxon>
        <taxon>Chordata</taxon>
        <taxon>Craniata</taxon>
        <taxon>Vertebrata</taxon>
        <taxon>Euteleostomi</taxon>
        <taxon>Actinopterygii</taxon>
        <taxon>Neopterygii</taxon>
        <taxon>Teleostei</taxon>
        <taxon>Ostariophysi</taxon>
        <taxon>Cypriniformes</taxon>
        <taxon>Cyprinidae</taxon>
        <taxon>Cyprininae</taxon>
        <taxon>Cyprinus</taxon>
    </lineage>
</organism>
<sequence length="321" mass="36192">SYLSFYVTVLLAHIREDKGQKLEVSLLPKFPQVYIGDDVTLICNRKGGSKPTTWFIDDKQQSHQDYSMFLTAVTPINNGVYKCEQNGLKSDPLTLTVLELEPHAQLSPSVGGAVMTKGDGRNLVLQADDDLKNWSCFVLRGVNTSVIGLDVDEKMKRAVVYADLKEAERATFFCKKKKADLRSNAVTLKMTGDSLLVFLLYFRSPVYLLFELENAVFYKNKIKLPESSKGTYTITNATQDDNGKYSCRATYRFSHISAGAAQKEGDSDAQELKVIETYFLMKESELMTQRLTSQNESLISFNWPNKSLTKSVRMVTFMSQI</sequence>
<dbReference type="PANTHER" id="PTHR11481">
    <property type="entry name" value="IMMUNOGLOBULIN FC RECEPTOR"/>
    <property type="match status" value="1"/>
</dbReference>
<dbReference type="Gene3D" id="2.60.40.10">
    <property type="entry name" value="Immunoglobulins"/>
    <property type="match status" value="2"/>
</dbReference>
<dbReference type="GO" id="GO:0009897">
    <property type="term" value="C:external side of plasma membrane"/>
    <property type="evidence" value="ECO:0007669"/>
    <property type="project" value="TreeGrafter"/>
</dbReference>
<dbReference type="InterPro" id="IPR036179">
    <property type="entry name" value="Ig-like_dom_sf"/>
</dbReference>
<accession>A0A8C2IVG8</accession>
<evidence type="ECO:0000313" key="4">
    <source>
        <dbReference type="Ensembl" id="ENSCCRP00020084826.1"/>
    </source>
</evidence>
<dbReference type="GO" id="GO:0007166">
    <property type="term" value="P:cell surface receptor signaling pathway"/>
    <property type="evidence" value="ECO:0007669"/>
    <property type="project" value="TreeGrafter"/>
</dbReference>
<dbReference type="SMART" id="SM00409">
    <property type="entry name" value="IG"/>
    <property type="match status" value="2"/>
</dbReference>
<dbReference type="InterPro" id="IPR050488">
    <property type="entry name" value="Ig_Fc_receptor"/>
</dbReference>
<evidence type="ECO:0000313" key="5">
    <source>
        <dbReference type="Proteomes" id="UP000694701"/>
    </source>
</evidence>
<dbReference type="InterPro" id="IPR007110">
    <property type="entry name" value="Ig-like_dom"/>
</dbReference>